<keyword evidence="3" id="KW-1185">Reference proteome</keyword>
<evidence type="ECO:0000313" key="3">
    <source>
        <dbReference type="Proteomes" id="UP000233837"/>
    </source>
</evidence>
<dbReference type="Proteomes" id="UP000233837">
    <property type="component" value="Unassembled WGS sequence"/>
</dbReference>
<proteinExistence type="predicted"/>
<name>A0A2I0WJV9_9ASPA</name>
<feature type="region of interest" description="Disordered" evidence="1">
    <location>
        <begin position="1"/>
        <end position="190"/>
    </location>
</feature>
<dbReference type="EMBL" id="KZ502564">
    <property type="protein sequence ID" value="PKU75942.1"/>
    <property type="molecule type" value="Genomic_DNA"/>
</dbReference>
<evidence type="ECO:0000313" key="2">
    <source>
        <dbReference type="EMBL" id="PKU75942.1"/>
    </source>
</evidence>
<dbReference type="AlphaFoldDB" id="A0A2I0WJV9"/>
<accession>A0A2I0WJV9</accession>
<feature type="compositionally biased region" description="Pro residues" evidence="1">
    <location>
        <begin position="122"/>
        <end position="134"/>
    </location>
</feature>
<gene>
    <name evidence="2" type="ORF">MA16_Dca005989</name>
</gene>
<reference evidence="2 3" key="2">
    <citation type="journal article" date="2017" name="Nature">
        <title>The Apostasia genome and the evolution of orchids.</title>
        <authorList>
            <person name="Zhang G.Q."/>
            <person name="Liu K.W."/>
            <person name="Li Z."/>
            <person name="Lohaus R."/>
            <person name="Hsiao Y.Y."/>
            <person name="Niu S.C."/>
            <person name="Wang J.Y."/>
            <person name="Lin Y.C."/>
            <person name="Xu Q."/>
            <person name="Chen L.J."/>
            <person name="Yoshida K."/>
            <person name="Fujiwara S."/>
            <person name="Wang Z.W."/>
            <person name="Zhang Y.Q."/>
            <person name="Mitsuda N."/>
            <person name="Wang M."/>
            <person name="Liu G.H."/>
            <person name="Pecoraro L."/>
            <person name="Huang H.X."/>
            <person name="Xiao X.J."/>
            <person name="Lin M."/>
            <person name="Wu X.Y."/>
            <person name="Wu W.L."/>
            <person name="Chen Y.Y."/>
            <person name="Chang S.B."/>
            <person name="Sakamoto S."/>
            <person name="Ohme-Takagi M."/>
            <person name="Yagi M."/>
            <person name="Zeng S.J."/>
            <person name="Shen C.Y."/>
            <person name="Yeh C.M."/>
            <person name="Luo Y.B."/>
            <person name="Tsai W.C."/>
            <person name="Van de Peer Y."/>
            <person name="Liu Z.J."/>
        </authorList>
    </citation>
    <scope>NUCLEOTIDE SEQUENCE [LARGE SCALE GENOMIC DNA]</scope>
    <source>
        <tissue evidence="2">The whole plant</tissue>
    </source>
</reference>
<evidence type="ECO:0000256" key="1">
    <source>
        <dbReference type="SAM" id="MobiDB-lite"/>
    </source>
</evidence>
<feature type="compositionally biased region" description="Basic and acidic residues" evidence="1">
    <location>
        <begin position="1"/>
        <end position="10"/>
    </location>
</feature>
<feature type="compositionally biased region" description="Basic and acidic residues" evidence="1">
    <location>
        <begin position="177"/>
        <end position="190"/>
    </location>
</feature>
<feature type="compositionally biased region" description="Basic residues" evidence="1">
    <location>
        <begin position="146"/>
        <end position="155"/>
    </location>
</feature>
<reference evidence="2 3" key="1">
    <citation type="journal article" date="2016" name="Sci. Rep.">
        <title>The Dendrobium catenatum Lindl. genome sequence provides insights into polysaccharide synthase, floral development and adaptive evolution.</title>
        <authorList>
            <person name="Zhang G.Q."/>
            <person name="Xu Q."/>
            <person name="Bian C."/>
            <person name="Tsai W.C."/>
            <person name="Yeh C.M."/>
            <person name="Liu K.W."/>
            <person name="Yoshida K."/>
            <person name="Zhang L.S."/>
            <person name="Chang S.B."/>
            <person name="Chen F."/>
            <person name="Shi Y."/>
            <person name="Su Y.Y."/>
            <person name="Zhang Y.Q."/>
            <person name="Chen L.J."/>
            <person name="Yin Y."/>
            <person name="Lin M."/>
            <person name="Huang H."/>
            <person name="Deng H."/>
            <person name="Wang Z.W."/>
            <person name="Zhu S.L."/>
            <person name="Zhao X."/>
            <person name="Deng C."/>
            <person name="Niu S.C."/>
            <person name="Huang J."/>
            <person name="Wang M."/>
            <person name="Liu G.H."/>
            <person name="Yang H.J."/>
            <person name="Xiao X.J."/>
            <person name="Hsiao Y.Y."/>
            <person name="Wu W.L."/>
            <person name="Chen Y.Y."/>
            <person name="Mitsuda N."/>
            <person name="Ohme-Takagi M."/>
            <person name="Luo Y.B."/>
            <person name="Van de Peer Y."/>
            <person name="Liu Z.J."/>
        </authorList>
    </citation>
    <scope>NUCLEOTIDE SEQUENCE [LARGE SCALE GENOMIC DNA]</scope>
    <source>
        <tissue evidence="2">The whole plant</tissue>
    </source>
</reference>
<feature type="compositionally biased region" description="Basic residues" evidence="1">
    <location>
        <begin position="83"/>
        <end position="97"/>
    </location>
</feature>
<sequence length="190" mass="21738">MTKNRNEKPPIPEASHNKTRIGKGTPGYNKQPVTNTKNQPIPHHQKNPYTQHKNHLPHKQEPQVEAPNPANKARNHTPQPQKKPQRSLRRKCTKKTKATMTKPQTHLTQQIPKHQNQHHPKPLNPIPKPAPPNPKSGKQQPEANRNKHGPKTHSPRTRDSQDKAPGTKKTPPNHTTRINDKHKENQFDLN</sequence>
<protein>
    <submittedName>
        <fullName evidence="2">Uncharacterized protein</fullName>
    </submittedName>
</protein>
<organism evidence="2 3">
    <name type="scientific">Dendrobium catenatum</name>
    <dbReference type="NCBI Taxonomy" id="906689"/>
    <lineage>
        <taxon>Eukaryota</taxon>
        <taxon>Viridiplantae</taxon>
        <taxon>Streptophyta</taxon>
        <taxon>Embryophyta</taxon>
        <taxon>Tracheophyta</taxon>
        <taxon>Spermatophyta</taxon>
        <taxon>Magnoliopsida</taxon>
        <taxon>Liliopsida</taxon>
        <taxon>Asparagales</taxon>
        <taxon>Orchidaceae</taxon>
        <taxon>Epidendroideae</taxon>
        <taxon>Malaxideae</taxon>
        <taxon>Dendrobiinae</taxon>
        <taxon>Dendrobium</taxon>
    </lineage>
</organism>